<keyword evidence="2" id="KW-1133">Transmembrane helix</keyword>
<keyword evidence="2" id="KW-0812">Transmembrane</keyword>
<feature type="signal peptide" evidence="3">
    <location>
        <begin position="1"/>
        <end position="19"/>
    </location>
</feature>
<evidence type="ECO:0000256" key="1">
    <source>
        <dbReference type="SAM" id="MobiDB-lite"/>
    </source>
</evidence>
<feature type="transmembrane region" description="Helical" evidence="2">
    <location>
        <begin position="313"/>
        <end position="334"/>
    </location>
</feature>
<proteinExistence type="predicted"/>
<keyword evidence="3" id="KW-0732">Signal</keyword>
<comment type="caution">
    <text evidence="4">The sequence shown here is derived from an EMBL/GenBank/DDBJ whole genome shotgun (WGS) entry which is preliminary data.</text>
</comment>
<feature type="transmembrane region" description="Helical" evidence="2">
    <location>
        <begin position="251"/>
        <end position="273"/>
    </location>
</feature>
<feature type="region of interest" description="Disordered" evidence="1">
    <location>
        <begin position="642"/>
        <end position="682"/>
    </location>
</feature>
<evidence type="ECO:0000256" key="2">
    <source>
        <dbReference type="SAM" id="Phobius"/>
    </source>
</evidence>
<evidence type="ECO:0000256" key="3">
    <source>
        <dbReference type="SAM" id="SignalP"/>
    </source>
</evidence>
<dbReference type="Proteomes" id="UP000567179">
    <property type="component" value="Unassembled WGS sequence"/>
</dbReference>
<dbReference type="AlphaFoldDB" id="A0A8H5BP25"/>
<feature type="transmembrane region" description="Helical" evidence="2">
    <location>
        <begin position="208"/>
        <end position="231"/>
    </location>
</feature>
<dbReference type="EMBL" id="JAACJJ010000014">
    <property type="protein sequence ID" value="KAF5326912.1"/>
    <property type="molecule type" value="Genomic_DNA"/>
</dbReference>
<protein>
    <submittedName>
        <fullName evidence="4">Uncharacterized protein</fullName>
    </submittedName>
</protein>
<evidence type="ECO:0000313" key="4">
    <source>
        <dbReference type="EMBL" id="KAF5326912.1"/>
    </source>
</evidence>
<gene>
    <name evidence="4" type="ORF">D9619_004288</name>
</gene>
<feature type="transmembrane region" description="Helical" evidence="2">
    <location>
        <begin position="397"/>
        <end position="418"/>
    </location>
</feature>
<feature type="compositionally biased region" description="Low complexity" evidence="1">
    <location>
        <begin position="645"/>
        <end position="656"/>
    </location>
</feature>
<name>A0A8H5BP25_9AGAR</name>
<keyword evidence="5" id="KW-1185">Reference proteome</keyword>
<evidence type="ECO:0000313" key="5">
    <source>
        <dbReference type="Proteomes" id="UP000567179"/>
    </source>
</evidence>
<feature type="transmembrane region" description="Helical" evidence="2">
    <location>
        <begin position="172"/>
        <end position="196"/>
    </location>
</feature>
<keyword evidence="2" id="KW-0472">Membrane</keyword>
<dbReference type="OrthoDB" id="2576311at2759"/>
<feature type="chain" id="PRO_5034379952" evidence="3">
    <location>
        <begin position="20"/>
        <end position="682"/>
    </location>
</feature>
<sequence>MTLHWLAFGSLALVGVAAAGKDHKSECMAGYTWMNNDHGESPCQVASELASLCSPGGGTPGILPGNTRDNLNSTQTPCTCNTVTYSLSSACTVCRGQSTMTWSSWAQDCNTTVDGLGRFPVKVPENLIVPLWAYNPEMDKTTKAFDVSAARGNATITSYRDALANFDLQTSVIVASGIAYGIVVVLSFNCAYDMVMSKHQNSRKRTTLVVYIIFMAVLSTIAFTEVGTYFWTAFSHNGAGDATSVLWFKNYSAPTPLPFLILGADGFMIYRCQALYVNISRKYRAILLVVLCSLFLGLCATAVLFFFLPGNSWFGIILPSSTAVNVILSLLITLRTARLQREHRRVLGILKEDPDSTPYSRISELCLESSSLMILFGLTLTIMLARTKSGSEALRAGGWILVPLMVFPHICVISPLLISYRVAHGSDVSTTTISHSPIQFRSRSARASSIAYMTLSRYTSTFDPLRTDFTSESESQSSIHLPLYYNQNNTAEALTDVQPSRQSTLDVIPESPQPHLAQTAPPTVSILQSRAPSVRRVDSEDSVMQTSFHFPFAYHDVPAHMQPSRQSSLNTSVMMPDSPKSMFSVLTKKGGGYRKLPEPPIAVIADSELMVSPSRSTTLLSLSHFPFVTEAATNADVRPDARVNSLSPEAPALPLPVTSNQNNSGPHIRKLPSIPQTGLNNV</sequence>
<reference evidence="4 5" key="1">
    <citation type="journal article" date="2020" name="ISME J.">
        <title>Uncovering the hidden diversity of litter-decomposition mechanisms in mushroom-forming fungi.</title>
        <authorList>
            <person name="Floudas D."/>
            <person name="Bentzer J."/>
            <person name="Ahren D."/>
            <person name="Johansson T."/>
            <person name="Persson P."/>
            <person name="Tunlid A."/>
        </authorList>
    </citation>
    <scope>NUCLEOTIDE SEQUENCE [LARGE SCALE GENOMIC DNA]</scope>
    <source>
        <strain evidence="4 5">CBS 101986</strain>
    </source>
</reference>
<accession>A0A8H5BP25</accession>
<feature type="transmembrane region" description="Helical" evidence="2">
    <location>
        <begin position="285"/>
        <end position="307"/>
    </location>
</feature>
<organism evidence="4 5">
    <name type="scientific">Psilocybe cf. subviscida</name>
    <dbReference type="NCBI Taxonomy" id="2480587"/>
    <lineage>
        <taxon>Eukaryota</taxon>
        <taxon>Fungi</taxon>
        <taxon>Dikarya</taxon>
        <taxon>Basidiomycota</taxon>
        <taxon>Agaricomycotina</taxon>
        <taxon>Agaricomycetes</taxon>
        <taxon>Agaricomycetidae</taxon>
        <taxon>Agaricales</taxon>
        <taxon>Agaricineae</taxon>
        <taxon>Strophariaceae</taxon>
        <taxon>Psilocybe</taxon>
    </lineage>
</organism>